<dbReference type="EMBL" id="UINC01180987">
    <property type="protein sequence ID" value="SVD90452.1"/>
    <property type="molecule type" value="Genomic_DNA"/>
</dbReference>
<name>A0A382Z4N3_9ZZZZ</name>
<dbReference type="AlphaFoldDB" id="A0A382Z4N3"/>
<sequence length="93" mass="10290">MVAEIALAITFTSTVLRLTGSVRHVVKSENRCPGTLPSKNSEAGHPPFWKAQNFIYDNKVQSENLVGLGRGLQVTRLMQKLAIKDVFNSPRPL</sequence>
<feature type="non-terminal residue" evidence="1">
    <location>
        <position position="93"/>
    </location>
</feature>
<reference evidence="1" key="1">
    <citation type="submission" date="2018-05" db="EMBL/GenBank/DDBJ databases">
        <authorList>
            <person name="Lanie J.A."/>
            <person name="Ng W.-L."/>
            <person name="Kazmierczak K.M."/>
            <person name="Andrzejewski T.M."/>
            <person name="Davidsen T.M."/>
            <person name="Wayne K.J."/>
            <person name="Tettelin H."/>
            <person name="Glass J.I."/>
            <person name="Rusch D."/>
            <person name="Podicherti R."/>
            <person name="Tsui H.-C.T."/>
            <person name="Winkler M.E."/>
        </authorList>
    </citation>
    <scope>NUCLEOTIDE SEQUENCE</scope>
</reference>
<organism evidence="1">
    <name type="scientific">marine metagenome</name>
    <dbReference type="NCBI Taxonomy" id="408172"/>
    <lineage>
        <taxon>unclassified sequences</taxon>
        <taxon>metagenomes</taxon>
        <taxon>ecological metagenomes</taxon>
    </lineage>
</organism>
<protein>
    <submittedName>
        <fullName evidence="1">Uncharacterized protein</fullName>
    </submittedName>
</protein>
<gene>
    <name evidence="1" type="ORF">METZ01_LOCUS443306</name>
</gene>
<proteinExistence type="predicted"/>
<accession>A0A382Z4N3</accession>
<evidence type="ECO:0000313" key="1">
    <source>
        <dbReference type="EMBL" id="SVD90452.1"/>
    </source>
</evidence>